<dbReference type="Proteomes" id="UP000315724">
    <property type="component" value="Chromosome"/>
</dbReference>
<dbReference type="RefSeq" id="WP_145195227.1">
    <property type="nucleotide sequence ID" value="NZ_CP036267.1"/>
</dbReference>
<feature type="compositionally biased region" description="Polar residues" evidence="1">
    <location>
        <begin position="12"/>
        <end position="22"/>
    </location>
</feature>
<feature type="region of interest" description="Disordered" evidence="1">
    <location>
        <begin position="1"/>
        <end position="22"/>
    </location>
</feature>
<evidence type="ECO:0000313" key="2">
    <source>
        <dbReference type="EMBL" id="QDT30938.1"/>
    </source>
</evidence>
<proteinExistence type="predicted"/>
<dbReference type="AlphaFoldDB" id="A0A517QH29"/>
<organism evidence="2 3">
    <name type="scientific">Thalassoglobus polymorphus</name>
    <dbReference type="NCBI Taxonomy" id="2527994"/>
    <lineage>
        <taxon>Bacteria</taxon>
        <taxon>Pseudomonadati</taxon>
        <taxon>Planctomycetota</taxon>
        <taxon>Planctomycetia</taxon>
        <taxon>Planctomycetales</taxon>
        <taxon>Planctomycetaceae</taxon>
        <taxon>Thalassoglobus</taxon>
    </lineage>
</organism>
<gene>
    <name evidence="2" type="ORF">Mal48_01670</name>
</gene>
<sequence>MRPKVLSFDPATGQTGSFSTQQERTRLYEAHVSDLDGAEDALYEYESLCNTAKHIRRMQR</sequence>
<name>A0A517QH29_9PLAN</name>
<dbReference type="EMBL" id="CP036267">
    <property type="protein sequence ID" value="QDT30938.1"/>
    <property type="molecule type" value="Genomic_DNA"/>
</dbReference>
<evidence type="ECO:0000256" key="1">
    <source>
        <dbReference type="SAM" id="MobiDB-lite"/>
    </source>
</evidence>
<accession>A0A517QH29</accession>
<evidence type="ECO:0000313" key="3">
    <source>
        <dbReference type="Proteomes" id="UP000315724"/>
    </source>
</evidence>
<dbReference type="KEGG" id="tpol:Mal48_01670"/>
<keyword evidence="3" id="KW-1185">Reference proteome</keyword>
<reference evidence="2 3" key="1">
    <citation type="submission" date="2019-02" db="EMBL/GenBank/DDBJ databases">
        <title>Deep-cultivation of Planctomycetes and their phenomic and genomic characterization uncovers novel biology.</title>
        <authorList>
            <person name="Wiegand S."/>
            <person name="Jogler M."/>
            <person name="Boedeker C."/>
            <person name="Pinto D."/>
            <person name="Vollmers J."/>
            <person name="Rivas-Marin E."/>
            <person name="Kohn T."/>
            <person name="Peeters S.H."/>
            <person name="Heuer A."/>
            <person name="Rast P."/>
            <person name="Oberbeckmann S."/>
            <person name="Bunk B."/>
            <person name="Jeske O."/>
            <person name="Meyerdierks A."/>
            <person name="Storesund J.E."/>
            <person name="Kallscheuer N."/>
            <person name="Luecker S."/>
            <person name="Lage O.M."/>
            <person name="Pohl T."/>
            <person name="Merkel B.J."/>
            <person name="Hornburger P."/>
            <person name="Mueller R.-W."/>
            <person name="Bruemmer F."/>
            <person name="Labrenz M."/>
            <person name="Spormann A.M."/>
            <person name="Op den Camp H."/>
            <person name="Overmann J."/>
            <person name="Amann R."/>
            <person name="Jetten M.S.M."/>
            <person name="Mascher T."/>
            <person name="Medema M.H."/>
            <person name="Devos D.P."/>
            <person name="Kaster A.-K."/>
            <person name="Ovreas L."/>
            <person name="Rohde M."/>
            <person name="Galperin M.Y."/>
            <person name="Jogler C."/>
        </authorList>
    </citation>
    <scope>NUCLEOTIDE SEQUENCE [LARGE SCALE GENOMIC DNA]</scope>
    <source>
        <strain evidence="2 3">Mal48</strain>
    </source>
</reference>
<protein>
    <submittedName>
        <fullName evidence="2">Uncharacterized protein</fullName>
    </submittedName>
</protein>